<protein>
    <submittedName>
        <fullName evidence="3">Uncharacterized protein</fullName>
    </submittedName>
</protein>
<evidence type="ECO:0000313" key="3">
    <source>
        <dbReference type="EMBL" id="STY17198.1"/>
    </source>
</evidence>
<gene>
    <name evidence="2" type="ORF">Lqua_0811</name>
    <name evidence="3" type="ORF">NCTC12376_00992</name>
</gene>
<reference evidence="3 5" key="2">
    <citation type="submission" date="2018-06" db="EMBL/GenBank/DDBJ databases">
        <authorList>
            <consortium name="Pathogen Informatics"/>
            <person name="Doyle S."/>
        </authorList>
    </citation>
    <scope>NUCLEOTIDE SEQUENCE [LARGE SCALE GENOMIC DNA]</scope>
    <source>
        <strain evidence="3 5">NCTC12376</strain>
    </source>
</reference>
<dbReference type="RefSeq" id="WP_058472996.1">
    <property type="nucleotide sequence ID" value="NZ_UGOW01000001.1"/>
</dbReference>
<dbReference type="EMBL" id="UGOW01000001">
    <property type="protein sequence ID" value="STY17198.1"/>
    <property type="molecule type" value="Genomic_DNA"/>
</dbReference>
<keyword evidence="4" id="KW-1185">Reference proteome</keyword>
<reference evidence="2 4" key="1">
    <citation type="submission" date="2015-11" db="EMBL/GenBank/DDBJ databases">
        <title>Genomic analysis of 38 Legionella species identifies large and diverse effector repertoires.</title>
        <authorList>
            <person name="Burstein D."/>
            <person name="Amaro F."/>
            <person name="Zusman T."/>
            <person name="Lifshitz Z."/>
            <person name="Cohen O."/>
            <person name="Gilbert J.A."/>
            <person name="Pupko T."/>
            <person name="Shuman H.A."/>
            <person name="Segal G."/>
        </authorList>
    </citation>
    <scope>NUCLEOTIDE SEQUENCE [LARGE SCALE GENOMIC DNA]</scope>
    <source>
        <strain evidence="2 4">ATCC 49507</strain>
    </source>
</reference>
<dbReference type="EMBL" id="LNYR01000006">
    <property type="protein sequence ID" value="KTD52978.1"/>
    <property type="molecule type" value="Genomic_DNA"/>
</dbReference>
<evidence type="ECO:0000313" key="4">
    <source>
        <dbReference type="Proteomes" id="UP000054639"/>
    </source>
</evidence>
<keyword evidence="1" id="KW-0732">Signal</keyword>
<feature type="signal peptide" evidence="1">
    <location>
        <begin position="1"/>
        <end position="22"/>
    </location>
</feature>
<organism evidence="3 5">
    <name type="scientific">Legionella quateirensis</name>
    <dbReference type="NCBI Taxonomy" id="45072"/>
    <lineage>
        <taxon>Bacteria</taxon>
        <taxon>Pseudomonadati</taxon>
        <taxon>Pseudomonadota</taxon>
        <taxon>Gammaproteobacteria</taxon>
        <taxon>Legionellales</taxon>
        <taxon>Legionellaceae</taxon>
        <taxon>Legionella</taxon>
    </lineage>
</organism>
<feature type="chain" id="PRO_5017011383" evidence="1">
    <location>
        <begin position="23"/>
        <end position="361"/>
    </location>
</feature>
<proteinExistence type="predicted"/>
<accession>A0A378KUZ3</accession>
<evidence type="ECO:0000313" key="5">
    <source>
        <dbReference type="Proteomes" id="UP000254230"/>
    </source>
</evidence>
<dbReference type="Proteomes" id="UP000054639">
    <property type="component" value="Unassembled WGS sequence"/>
</dbReference>
<dbReference type="AlphaFoldDB" id="A0A378KUZ3"/>
<name>A0A378KUZ3_9GAMM</name>
<sequence length="361" mass="41316">MSFIKSVFCLFLCLLFWIPVHAEDTATKPTARITLASPDWLYIIEKANKAVIHIDQQMKSLLNSAASVLAMGTYDPHINARFQAKKFSLVNYLKPLKLHVLGYNDVTIDLYDNSDHAHLHIYLPNLKDSAEKLLSSDISNPEKATETLGYLTELLNEIKERLPSNITSESLHRFLVDGERNADTNDAQIQLFRQEDRDALLQSLVELEGEMSRQLTKLIEITKLATQPDRSNEEKEQLVQAFSDNAEIFWQMRITGFALKTEIPIFHDTQLTIKDKTYFFPQIDLATLKLESDDLLSIESTIMAFDHSVRAYYWALSWMINNKARLDEIQTSRDDVLAALSSFKGTAEQKKNLLKKISMIN</sequence>
<dbReference type="Proteomes" id="UP000254230">
    <property type="component" value="Unassembled WGS sequence"/>
</dbReference>
<evidence type="ECO:0000313" key="2">
    <source>
        <dbReference type="EMBL" id="KTD52978.1"/>
    </source>
</evidence>
<evidence type="ECO:0000256" key="1">
    <source>
        <dbReference type="SAM" id="SignalP"/>
    </source>
</evidence>
<dbReference type="OrthoDB" id="9989912at2"/>